<reference evidence="3" key="2">
    <citation type="submission" date="2025-08" db="UniProtKB">
        <authorList>
            <consortium name="Ensembl"/>
        </authorList>
    </citation>
    <scope>IDENTIFICATION</scope>
    <source>
        <strain evidence="3">Isolate ISIS603380</strain>
    </source>
</reference>
<accession>G3T4L6</accession>
<dbReference type="GeneTree" id="ENSGT00950000183043"/>
<dbReference type="InterPro" id="IPR039509">
    <property type="entry name" value="SPATA31"/>
</dbReference>
<keyword evidence="4" id="KW-1185">Reference proteome</keyword>
<evidence type="ECO:0000313" key="3">
    <source>
        <dbReference type="Ensembl" id="ENSLAFP00000008313.3"/>
    </source>
</evidence>
<dbReference type="eggNOG" id="ENOG502SM6T">
    <property type="taxonomic scope" value="Eukaryota"/>
</dbReference>
<protein>
    <recommendedName>
        <fullName evidence="2">SPATA31 domain-containing protein</fullName>
    </recommendedName>
</protein>
<organism evidence="3 4">
    <name type="scientific">Loxodonta africana</name>
    <name type="common">African elephant</name>
    <dbReference type="NCBI Taxonomy" id="9785"/>
    <lineage>
        <taxon>Eukaryota</taxon>
        <taxon>Metazoa</taxon>
        <taxon>Chordata</taxon>
        <taxon>Craniata</taxon>
        <taxon>Vertebrata</taxon>
        <taxon>Euteleostomi</taxon>
        <taxon>Mammalia</taxon>
        <taxon>Eutheria</taxon>
        <taxon>Afrotheria</taxon>
        <taxon>Proboscidea</taxon>
        <taxon>Elephantidae</taxon>
        <taxon>Loxodonta</taxon>
    </lineage>
</organism>
<feature type="domain" description="SPATA31" evidence="2">
    <location>
        <begin position="174"/>
        <end position="308"/>
    </location>
</feature>
<dbReference type="Proteomes" id="UP000007646">
    <property type="component" value="Unassembled WGS sequence"/>
</dbReference>
<dbReference type="Ensembl" id="ENSLAFT00000009925.3">
    <property type="protein sequence ID" value="ENSLAFP00000008313.3"/>
    <property type="gene ID" value="ENSLAFG00000025539.1"/>
</dbReference>
<dbReference type="Pfam" id="PF14650">
    <property type="entry name" value="FAM75"/>
    <property type="match status" value="1"/>
</dbReference>
<proteinExistence type="inferred from homology"/>
<comment type="similarity">
    <text evidence="1">Belongs to the SPATA31 family.</text>
</comment>
<dbReference type="PANTHER" id="PTHR21859:SF15">
    <property type="entry name" value="PROTEIN SPATA31F1-RELATED"/>
    <property type="match status" value="1"/>
</dbReference>
<sequence length="590" mass="65935">IPQTTLFQRWGRPRHLKEPLRQLMNDNLNACVETTGTISHKTWGSCMLSQPTQAFWLFKCSIRDQDQSCHCQKTPSSLALALPSPALKVLNSLYPQPERQAEDSGDCLKQKHSQQFCSFSCLTSESLLVTDIDRLKQKHSQQFCSFSCLTSESLLVTDTEFQGISTNRYIPQFPLNSASPSSTSVLNLVSPTDHQRNQINIPFRTLAKFKVLEWNLLQRQLQVRWELPAAFERSQDAQSLMQYKTGDTTQSPETLRSSWSRKPISLLRGELPFFPDHAQRLLEFHLQKQLIPQHGGISQRIKLSTALLLSPADQQPLLLSSKALDNVNVPWSVAPEVSGVSDMTSLTLAPVLDSMPHLLTQTKAIRQNHIDSKCWQTLQGIITAHIFICQDSGILGSMEVAQYPCIPKNKLLELKAATDPEIYQKVMPSQTSPGAVIDHTKLSRSLTKGPMEKLGTNLQDKHLAFLSGLPDLYYLAPSKATGLPITSQSEIAEIMPEPVEITPEPLTEMISYEEQCISPGPGLQDDETGADGAQEFLAEVQEEQTKEMVHLESQTNAAILKALKTPILTKLNFHLRKKKSLAPAKGLWDK</sequence>
<evidence type="ECO:0000313" key="4">
    <source>
        <dbReference type="Proteomes" id="UP000007646"/>
    </source>
</evidence>
<reference evidence="3" key="3">
    <citation type="submission" date="2025-09" db="UniProtKB">
        <authorList>
            <consortium name="Ensembl"/>
        </authorList>
    </citation>
    <scope>IDENTIFICATION</scope>
    <source>
        <strain evidence="3">Isolate ISIS603380</strain>
    </source>
</reference>
<reference evidence="3 4" key="1">
    <citation type="submission" date="2009-06" db="EMBL/GenBank/DDBJ databases">
        <title>The Genome Sequence of Loxodonta africana (African elephant).</title>
        <authorList>
            <person name="Di Palma F."/>
            <person name="Heiman D."/>
            <person name="Young S."/>
            <person name="Johnson J."/>
            <person name="Lander E.S."/>
            <person name="Lindblad-Toh K."/>
        </authorList>
    </citation>
    <scope>NUCLEOTIDE SEQUENCE [LARGE SCALE GENOMIC DNA]</scope>
    <source>
        <strain evidence="3 4">Isolate ISIS603380</strain>
    </source>
</reference>
<dbReference type="InParanoid" id="G3T4L6"/>
<evidence type="ECO:0000256" key="1">
    <source>
        <dbReference type="ARBA" id="ARBA00035009"/>
    </source>
</evidence>
<name>G3T4L6_LOXAF</name>
<dbReference type="AlphaFoldDB" id="G3T4L6"/>
<evidence type="ECO:0000259" key="2">
    <source>
        <dbReference type="Pfam" id="PF14650"/>
    </source>
</evidence>
<dbReference type="HOGENOM" id="CLU_489659_0_0_1"/>
<dbReference type="PANTHER" id="PTHR21859">
    <property type="entry name" value="ACROSOME-SPECIFIC PROTEIN"/>
    <property type="match status" value="1"/>
</dbReference>